<protein>
    <submittedName>
        <fullName evidence="1">Uncharacterized protein</fullName>
    </submittedName>
</protein>
<dbReference type="RefSeq" id="XP_002957015.1">
    <property type="nucleotide sequence ID" value="XM_002956969.1"/>
</dbReference>
<name>D8UEC2_VOLCA</name>
<accession>D8UEC2</accession>
<evidence type="ECO:0000313" key="2">
    <source>
        <dbReference type="Proteomes" id="UP000001058"/>
    </source>
</evidence>
<gene>
    <name evidence="1" type="ORF">VOLCADRAFT_107494</name>
</gene>
<dbReference type="Proteomes" id="UP000001058">
    <property type="component" value="Unassembled WGS sequence"/>
</dbReference>
<dbReference type="GeneID" id="9622785"/>
<dbReference type="AlphaFoldDB" id="D8UEC2"/>
<sequence>MPSGEVPESKDAIVTEFRGKVVQPGEAGLMEVHRRRVISRRFKLCRCITLCQSAGRARIIGSVGSGLTNTAISLLAATVSCSS</sequence>
<keyword evidence="2" id="KW-1185">Reference proteome</keyword>
<dbReference type="EMBL" id="GL378388">
    <property type="protein sequence ID" value="EFJ41978.1"/>
    <property type="molecule type" value="Genomic_DNA"/>
</dbReference>
<dbReference type="InParanoid" id="D8UEC2"/>
<dbReference type="KEGG" id="vcn:VOLCADRAFT_107494"/>
<proteinExistence type="predicted"/>
<reference evidence="1 2" key="1">
    <citation type="journal article" date="2010" name="Science">
        <title>Genomic analysis of organismal complexity in the multicellular green alga Volvox carteri.</title>
        <authorList>
            <person name="Prochnik S.E."/>
            <person name="Umen J."/>
            <person name="Nedelcu A.M."/>
            <person name="Hallmann A."/>
            <person name="Miller S.M."/>
            <person name="Nishii I."/>
            <person name="Ferris P."/>
            <person name="Kuo A."/>
            <person name="Mitros T."/>
            <person name="Fritz-Laylin L.K."/>
            <person name="Hellsten U."/>
            <person name="Chapman J."/>
            <person name="Simakov O."/>
            <person name="Rensing S.A."/>
            <person name="Terry A."/>
            <person name="Pangilinan J."/>
            <person name="Kapitonov V."/>
            <person name="Jurka J."/>
            <person name="Salamov A."/>
            <person name="Shapiro H."/>
            <person name="Schmutz J."/>
            <person name="Grimwood J."/>
            <person name="Lindquist E."/>
            <person name="Lucas S."/>
            <person name="Grigoriev I.V."/>
            <person name="Schmitt R."/>
            <person name="Kirk D."/>
            <person name="Rokhsar D.S."/>
        </authorList>
    </citation>
    <scope>NUCLEOTIDE SEQUENCE [LARGE SCALE GENOMIC DNA]</scope>
    <source>
        <strain evidence="2">f. Nagariensis / Eve</strain>
    </source>
</reference>
<evidence type="ECO:0000313" key="1">
    <source>
        <dbReference type="EMBL" id="EFJ41978.1"/>
    </source>
</evidence>
<organism evidence="2">
    <name type="scientific">Volvox carteri f. nagariensis</name>
    <dbReference type="NCBI Taxonomy" id="3068"/>
    <lineage>
        <taxon>Eukaryota</taxon>
        <taxon>Viridiplantae</taxon>
        <taxon>Chlorophyta</taxon>
        <taxon>core chlorophytes</taxon>
        <taxon>Chlorophyceae</taxon>
        <taxon>CS clade</taxon>
        <taxon>Chlamydomonadales</taxon>
        <taxon>Volvocaceae</taxon>
        <taxon>Volvox</taxon>
    </lineage>
</organism>